<evidence type="ECO:0000313" key="5">
    <source>
        <dbReference type="Proteomes" id="UP000662873"/>
    </source>
</evidence>
<proteinExistence type="predicted"/>
<evidence type="ECO:0000259" key="3">
    <source>
        <dbReference type="Pfam" id="PF22725"/>
    </source>
</evidence>
<feature type="domain" description="GFO/IDH/MocA-like oxidoreductase" evidence="3">
    <location>
        <begin position="154"/>
        <end position="279"/>
    </location>
</feature>
<dbReference type="SUPFAM" id="SSF51735">
    <property type="entry name" value="NAD(P)-binding Rossmann-fold domains"/>
    <property type="match status" value="1"/>
</dbReference>
<dbReference type="EMBL" id="AP021858">
    <property type="protein sequence ID" value="BBO23268.1"/>
    <property type="molecule type" value="Genomic_DNA"/>
</dbReference>
<dbReference type="Gene3D" id="3.40.50.720">
    <property type="entry name" value="NAD(P)-binding Rossmann-like Domain"/>
    <property type="match status" value="1"/>
</dbReference>
<dbReference type="PANTHER" id="PTHR43818">
    <property type="entry name" value="BCDNA.GH03377"/>
    <property type="match status" value="1"/>
</dbReference>
<dbReference type="InterPro" id="IPR055170">
    <property type="entry name" value="GFO_IDH_MocA-like_dom"/>
</dbReference>
<dbReference type="AlphaFoldDB" id="A0A809R9E2"/>
<dbReference type="InterPro" id="IPR036291">
    <property type="entry name" value="NAD(P)-bd_dom_sf"/>
</dbReference>
<dbReference type="SUPFAM" id="SSF55347">
    <property type="entry name" value="Glyceraldehyde-3-phosphate dehydrogenase-like, C-terminal domain"/>
    <property type="match status" value="1"/>
</dbReference>
<protein>
    <submittedName>
        <fullName evidence="4">Dehydrogenase</fullName>
    </submittedName>
</protein>
<dbReference type="KEGG" id="npy:NPRO_08630"/>
<dbReference type="GO" id="GO:0016491">
    <property type="term" value="F:oxidoreductase activity"/>
    <property type="evidence" value="ECO:0007669"/>
    <property type="project" value="UniProtKB-KW"/>
</dbReference>
<dbReference type="Pfam" id="PF22725">
    <property type="entry name" value="GFO_IDH_MocA_C3"/>
    <property type="match status" value="1"/>
</dbReference>
<organism evidence="4 5">
    <name type="scientific">Candidatus Nitrosymbiomonas proteolyticus</name>
    <dbReference type="NCBI Taxonomy" id="2608984"/>
    <lineage>
        <taxon>Bacteria</taxon>
        <taxon>Bacillati</taxon>
        <taxon>Armatimonadota</taxon>
        <taxon>Armatimonadota incertae sedis</taxon>
        <taxon>Candidatus Nitrosymbiomonas</taxon>
    </lineage>
</organism>
<sequence>MHPDFLPTGKPVVGRRRGYGELPLDKRLGVGILGLHEGHTLLVALRASGLCRAVAGCDLAEEKRAAARLACPDLHVYERYEDMLADPEVRIVALYTPDPMHADHIAQAFIAGKHVICTKPLLTSLERADELLALAQDSGVRLQVGQSTRFFEPFQRQRELFESGVMGEVEALDAHYVHRMDWWYEKSPWTQGSTHWAFLGLSHPIDLARWYLGEIDEVHALGSISRLARTYGMPSPDILCVNLRAADCRVARVFGHYGVSEHPQGRSLIECWLMGSEGSSVARYPDLRLTYALERDGIEHEENYERAMSGYYFRHELKGMHYGEFCNYADYFASKLLSGEPNSPDLAEGIGTVAVLVAVVRSLESGQPVRVG</sequence>
<reference evidence="4" key="1">
    <citation type="journal article" name="DNA Res.">
        <title>The physiological potential of anammox bacteria as revealed by their core genome structure.</title>
        <authorList>
            <person name="Okubo T."/>
            <person name="Toyoda A."/>
            <person name="Fukuhara K."/>
            <person name="Uchiyama I."/>
            <person name="Harigaya Y."/>
            <person name="Kuroiwa M."/>
            <person name="Suzuki T."/>
            <person name="Murakami Y."/>
            <person name="Suwa Y."/>
            <person name="Takami H."/>
        </authorList>
    </citation>
    <scope>NUCLEOTIDE SEQUENCE</scope>
    <source>
        <strain evidence="4">317325-2</strain>
    </source>
</reference>
<dbReference type="InterPro" id="IPR000683">
    <property type="entry name" value="Gfo/Idh/MocA-like_OxRdtase_N"/>
</dbReference>
<evidence type="ECO:0000313" key="4">
    <source>
        <dbReference type="EMBL" id="BBO23268.1"/>
    </source>
</evidence>
<dbReference type="Gene3D" id="3.30.360.10">
    <property type="entry name" value="Dihydrodipicolinate Reductase, domain 2"/>
    <property type="match status" value="1"/>
</dbReference>
<accession>A0A809R9E2</accession>
<evidence type="ECO:0000256" key="1">
    <source>
        <dbReference type="ARBA" id="ARBA00023002"/>
    </source>
</evidence>
<feature type="domain" description="Gfo/Idh/MocA-like oxidoreductase N-terminal" evidence="2">
    <location>
        <begin position="52"/>
        <end position="145"/>
    </location>
</feature>
<dbReference type="GO" id="GO:0000166">
    <property type="term" value="F:nucleotide binding"/>
    <property type="evidence" value="ECO:0007669"/>
    <property type="project" value="InterPro"/>
</dbReference>
<gene>
    <name evidence="4" type="ORF">NPRO_08630</name>
</gene>
<keyword evidence="1" id="KW-0560">Oxidoreductase</keyword>
<dbReference type="Proteomes" id="UP000662873">
    <property type="component" value="Chromosome"/>
</dbReference>
<name>A0A809R9E2_9BACT</name>
<dbReference type="Pfam" id="PF01408">
    <property type="entry name" value="GFO_IDH_MocA"/>
    <property type="match status" value="1"/>
</dbReference>
<evidence type="ECO:0000259" key="2">
    <source>
        <dbReference type="Pfam" id="PF01408"/>
    </source>
</evidence>
<dbReference type="PANTHER" id="PTHR43818:SF11">
    <property type="entry name" value="BCDNA.GH03377"/>
    <property type="match status" value="1"/>
</dbReference>
<dbReference type="InterPro" id="IPR050463">
    <property type="entry name" value="Gfo/Idh/MocA_oxidrdct_glycsds"/>
</dbReference>